<sequence>MLFFNQLGEILTSEMLSLILICIVFLGCLYQLYSRRINFSGIIALFALLFLFLGFIIQGSFTLITLMLFVIGVLLLLVELFVFGAVLGIIGITLIIISFVTLGDNLSMMLFNVVFASILTLIEWVVLVKFFKKSIAIFDKVVLKDSTSKESGYTSHNDRSHFVGEIAVSYTDLRPSGIIILNNERIDAVSEGSFISKDMKVAIIEVEGTRVVVREI</sequence>
<name>A0A317YR42_STAPS</name>
<evidence type="ECO:0000256" key="2">
    <source>
        <dbReference type="ARBA" id="ARBA00022692"/>
    </source>
</evidence>
<evidence type="ECO:0000256" key="4">
    <source>
        <dbReference type="ARBA" id="ARBA00023136"/>
    </source>
</evidence>
<comment type="subcellular location">
    <subcellularLocation>
        <location evidence="1">Membrane</location>
        <topology evidence="1">Multi-pass membrane protein</topology>
    </subcellularLocation>
</comment>
<dbReference type="EMBL" id="QEIT01000028">
    <property type="protein sequence ID" value="PWZ75272.1"/>
    <property type="molecule type" value="Genomic_DNA"/>
</dbReference>
<accession>A0A317YR42</accession>
<dbReference type="RefSeq" id="WP_110179233.1">
    <property type="nucleotide sequence ID" value="NZ_QEIT01000028.1"/>
</dbReference>
<dbReference type="PANTHER" id="PTHR33507">
    <property type="entry name" value="INNER MEMBRANE PROTEIN YBBJ"/>
    <property type="match status" value="1"/>
</dbReference>
<feature type="transmembrane region" description="Helical" evidence="5">
    <location>
        <begin position="64"/>
        <end position="97"/>
    </location>
</feature>
<dbReference type="InterPro" id="IPR002810">
    <property type="entry name" value="NfeD-like_C"/>
</dbReference>
<feature type="domain" description="NfeD-like C-terminal" evidence="6">
    <location>
        <begin position="162"/>
        <end position="214"/>
    </location>
</feature>
<organism evidence="8 9">
    <name type="scientific">Staphylococcus pseudintermedius</name>
    <dbReference type="NCBI Taxonomy" id="283734"/>
    <lineage>
        <taxon>Bacteria</taxon>
        <taxon>Bacillati</taxon>
        <taxon>Bacillota</taxon>
        <taxon>Bacilli</taxon>
        <taxon>Bacillales</taxon>
        <taxon>Staphylococcaceae</taxon>
        <taxon>Staphylococcus</taxon>
        <taxon>Staphylococcus intermedius group</taxon>
    </lineage>
</organism>
<gene>
    <name evidence="8" type="ORF">DD902_05635</name>
</gene>
<evidence type="ECO:0000256" key="3">
    <source>
        <dbReference type="ARBA" id="ARBA00022989"/>
    </source>
</evidence>
<dbReference type="Pfam" id="PF01957">
    <property type="entry name" value="NfeD"/>
    <property type="match status" value="1"/>
</dbReference>
<feature type="domain" description="NfeD integral membrane" evidence="7">
    <location>
        <begin position="16"/>
        <end position="128"/>
    </location>
</feature>
<feature type="transmembrane region" description="Helical" evidence="5">
    <location>
        <begin position="39"/>
        <end position="57"/>
    </location>
</feature>
<protein>
    <submittedName>
        <fullName evidence="8">Serine protease</fullName>
    </submittedName>
</protein>
<evidence type="ECO:0000259" key="7">
    <source>
        <dbReference type="Pfam" id="PF24961"/>
    </source>
</evidence>
<dbReference type="InterPro" id="IPR052165">
    <property type="entry name" value="Membrane_assoc_protease"/>
</dbReference>
<dbReference type="InterPro" id="IPR056739">
    <property type="entry name" value="NfeD_membrane"/>
</dbReference>
<proteinExistence type="predicted"/>
<keyword evidence="4 5" id="KW-0472">Membrane</keyword>
<evidence type="ECO:0000259" key="6">
    <source>
        <dbReference type="Pfam" id="PF01957"/>
    </source>
</evidence>
<dbReference type="AlphaFoldDB" id="A0A317YR42"/>
<evidence type="ECO:0000313" key="9">
    <source>
        <dbReference type="Proteomes" id="UP000246800"/>
    </source>
</evidence>
<dbReference type="Proteomes" id="UP000246800">
    <property type="component" value="Unassembled WGS sequence"/>
</dbReference>
<dbReference type="GO" id="GO:0006508">
    <property type="term" value="P:proteolysis"/>
    <property type="evidence" value="ECO:0007669"/>
    <property type="project" value="UniProtKB-KW"/>
</dbReference>
<keyword evidence="8" id="KW-0645">Protease</keyword>
<feature type="transmembrane region" description="Helical" evidence="5">
    <location>
        <begin position="109"/>
        <end position="131"/>
    </location>
</feature>
<keyword evidence="8" id="KW-0378">Hydrolase</keyword>
<feature type="transmembrane region" description="Helical" evidence="5">
    <location>
        <begin position="12"/>
        <end position="33"/>
    </location>
</feature>
<evidence type="ECO:0000313" key="8">
    <source>
        <dbReference type="EMBL" id="PWZ75272.1"/>
    </source>
</evidence>
<keyword evidence="3 5" id="KW-1133">Transmembrane helix</keyword>
<dbReference type="Gene3D" id="2.40.50.140">
    <property type="entry name" value="Nucleic acid-binding proteins"/>
    <property type="match status" value="1"/>
</dbReference>
<evidence type="ECO:0000256" key="1">
    <source>
        <dbReference type="ARBA" id="ARBA00004141"/>
    </source>
</evidence>
<dbReference type="PANTHER" id="PTHR33507:SF3">
    <property type="entry name" value="INNER MEMBRANE PROTEIN YBBJ"/>
    <property type="match status" value="1"/>
</dbReference>
<dbReference type="Pfam" id="PF24961">
    <property type="entry name" value="NfeD_membrane"/>
    <property type="match status" value="1"/>
</dbReference>
<dbReference type="InterPro" id="IPR012340">
    <property type="entry name" value="NA-bd_OB-fold"/>
</dbReference>
<reference evidence="8 9" key="1">
    <citation type="journal article" date="2018" name="Vet. Microbiol.">
        <title>Clonal diversity and geographic distribution of methicillin-resistant Staphylococcus pseudintermedius from Australian animals: Discovery of novel sequence types.</title>
        <authorList>
            <person name="Worthing K.A."/>
            <person name="Abraham S."/>
            <person name="Coombs G.W."/>
            <person name="Pang S."/>
            <person name="Saputra S."/>
            <person name="Jordan D."/>
            <person name="Trott D.J."/>
            <person name="Norris J.M."/>
        </authorList>
    </citation>
    <scope>NUCLEOTIDE SEQUENCE [LARGE SCALE GENOMIC DNA]</scope>
    <source>
        <strain evidence="8 9">ST525 1</strain>
    </source>
</reference>
<dbReference type="GO" id="GO:0005886">
    <property type="term" value="C:plasma membrane"/>
    <property type="evidence" value="ECO:0007669"/>
    <property type="project" value="TreeGrafter"/>
</dbReference>
<dbReference type="GO" id="GO:0008233">
    <property type="term" value="F:peptidase activity"/>
    <property type="evidence" value="ECO:0007669"/>
    <property type="project" value="UniProtKB-KW"/>
</dbReference>
<keyword evidence="2 5" id="KW-0812">Transmembrane</keyword>
<comment type="caution">
    <text evidence="8">The sequence shown here is derived from an EMBL/GenBank/DDBJ whole genome shotgun (WGS) entry which is preliminary data.</text>
</comment>
<evidence type="ECO:0000256" key="5">
    <source>
        <dbReference type="SAM" id="Phobius"/>
    </source>
</evidence>